<dbReference type="SUPFAM" id="SSF140459">
    <property type="entry name" value="PE/PPE dimer-like"/>
    <property type="match status" value="1"/>
</dbReference>
<dbReference type="Pfam" id="PF00934">
    <property type="entry name" value="PE"/>
    <property type="match status" value="1"/>
</dbReference>
<dbReference type="Proteomes" id="UP001595696">
    <property type="component" value="Unassembled WGS sequence"/>
</dbReference>
<comment type="caution">
    <text evidence="2">The sequence shown here is derived from an EMBL/GenBank/DDBJ whole genome shotgun (WGS) entry which is preliminary data.</text>
</comment>
<feature type="domain" description="PE" evidence="1">
    <location>
        <begin position="19"/>
        <end position="103"/>
    </location>
</feature>
<protein>
    <submittedName>
        <fullName evidence="2">PE family protein</fullName>
    </submittedName>
</protein>
<gene>
    <name evidence="2" type="ORF">ACFO0B_21490</name>
</gene>
<dbReference type="RefSeq" id="WP_378614318.1">
    <property type="nucleotide sequence ID" value="NZ_JBHSAX010000017.1"/>
</dbReference>
<name>A0ABV8DX85_9NOCA</name>
<reference evidence="3" key="1">
    <citation type="journal article" date="2019" name="Int. J. Syst. Evol. Microbiol.">
        <title>The Global Catalogue of Microorganisms (GCM) 10K type strain sequencing project: providing services to taxonomists for standard genome sequencing and annotation.</title>
        <authorList>
            <consortium name="The Broad Institute Genomics Platform"/>
            <consortium name="The Broad Institute Genome Sequencing Center for Infectious Disease"/>
            <person name="Wu L."/>
            <person name="Ma J."/>
        </authorList>
    </citation>
    <scope>NUCLEOTIDE SEQUENCE [LARGE SCALE GENOMIC DNA]</scope>
    <source>
        <strain evidence="3">CGMCC 4.7330</strain>
    </source>
</reference>
<dbReference type="InterPro" id="IPR038332">
    <property type="entry name" value="PPE_sf"/>
</dbReference>
<sequence>MDRRDVSTPDFQGVQFDEASALAAAQELDGLADRLERDLLGAEPALSVPPAGVDEVSVRAATTMTEVGTSFGEAAAAGVLELRKLAATLRDQVNQFGRAEQDNATGFSGTAVGGAA</sequence>
<evidence type="ECO:0000313" key="2">
    <source>
        <dbReference type="EMBL" id="MFC3964565.1"/>
    </source>
</evidence>
<dbReference type="InterPro" id="IPR000084">
    <property type="entry name" value="PE-PGRS_N"/>
</dbReference>
<proteinExistence type="predicted"/>
<evidence type="ECO:0000313" key="3">
    <source>
        <dbReference type="Proteomes" id="UP001595696"/>
    </source>
</evidence>
<dbReference type="Gene3D" id="1.10.287.850">
    <property type="entry name" value="HP0062-like domain"/>
    <property type="match status" value="1"/>
</dbReference>
<accession>A0ABV8DX85</accession>
<organism evidence="2 3">
    <name type="scientific">Nocardia jiangsuensis</name>
    <dbReference type="NCBI Taxonomy" id="1691563"/>
    <lineage>
        <taxon>Bacteria</taxon>
        <taxon>Bacillati</taxon>
        <taxon>Actinomycetota</taxon>
        <taxon>Actinomycetes</taxon>
        <taxon>Mycobacteriales</taxon>
        <taxon>Nocardiaceae</taxon>
        <taxon>Nocardia</taxon>
    </lineage>
</organism>
<evidence type="ECO:0000259" key="1">
    <source>
        <dbReference type="Pfam" id="PF00934"/>
    </source>
</evidence>
<keyword evidence="3" id="KW-1185">Reference proteome</keyword>
<dbReference type="EMBL" id="JBHSAX010000017">
    <property type="protein sequence ID" value="MFC3964565.1"/>
    <property type="molecule type" value="Genomic_DNA"/>
</dbReference>